<accession>A0A7H0Y2W5</accession>
<dbReference type="Proteomes" id="UP000516384">
    <property type="component" value="Chromosome"/>
</dbReference>
<dbReference type="EMBL" id="CP061172">
    <property type="protein sequence ID" value="QNR65423.1"/>
    <property type="molecule type" value="Genomic_DNA"/>
</dbReference>
<dbReference type="AlphaFoldDB" id="A0A7H0Y2W5"/>
<protein>
    <submittedName>
        <fullName evidence="1">Uncharacterized protein</fullName>
    </submittedName>
</protein>
<sequence>MVKDNEEIREYVHQAIRALEHYLECELEDEDRCNTESAIAYFESITK</sequence>
<evidence type="ECO:0000313" key="1">
    <source>
        <dbReference type="EMBL" id="QNR65423.1"/>
    </source>
</evidence>
<reference evidence="1 2" key="1">
    <citation type="submission" date="2020-09" db="EMBL/GenBank/DDBJ databases">
        <title>Characterization of Paenibacillus peoriae strain ZF390 with broad-spectrum antimicrobial activity as a potential biocontrol agent.</title>
        <authorList>
            <person name="Li L."/>
            <person name="Zhao Y."/>
            <person name="Li B."/>
            <person name="Xie X."/>
        </authorList>
    </citation>
    <scope>NUCLEOTIDE SEQUENCE [LARGE SCALE GENOMIC DNA]</scope>
    <source>
        <strain evidence="1 2">ZF390</strain>
    </source>
</reference>
<name>A0A7H0Y2W5_9BACL</name>
<gene>
    <name evidence="1" type="ORF">IAQ67_16135</name>
</gene>
<evidence type="ECO:0000313" key="2">
    <source>
        <dbReference type="Proteomes" id="UP000516384"/>
    </source>
</evidence>
<organism evidence="1 2">
    <name type="scientific">Paenibacillus peoriae</name>
    <dbReference type="NCBI Taxonomy" id="59893"/>
    <lineage>
        <taxon>Bacteria</taxon>
        <taxon>Bacillati</taxon>
        <taxon>Bacillota</taxon>
        <taxon>Bacilli</taxon>
        <taxon>Bacillales</taxon>
        <taxon>Paenibacillaceae</taxon>
        <taxon>Paenibacillus</taxon>
    </lineage>
</organism>
<dbReference type="RefSeq" id="WP_190297323.1">
    <property type="nucleotide sequence ID" value="NZ_CP061172.1"/>
</dbReference>
<proteinExistence type="predicted"/>